<protein>
    <submittedName>
        <fullName evidence="2">Uncharacterized protein</fullName>
    </submittedName>
</protein>
<evidence type="ECO:0000256" key="1">
    <source>
        <dbReference type="SAM" id="MobiDB-lite"/>
    </source>
</evidence>
<keyword evidence="3" id="KW-1185">Reference proteome</keyword>
<organism evidence="2 3">
    <name type="scientific">Rousettus aegyptiacus</name>
    <name type="common">Egyptian fruit bat</name>
    <name type="synonym">Pteropus aegyptiacus</name>
    <dbReference type="NCBI Taxonomy" id="9407"/>
    <lineage>
        <taxon>Eukaryota</taxon>
        <taxon>Metazoa</taxon>
        <taxon>Chordata</taxon>
        <taxon>Craniata</taxon>
        <taxon>Vertebrata</taxon>
        <taxon>Euteleostomi</taxon>
        <taxon>Mammalia</taxon>
        <taxon>Eutheria</taxon>
        <taxon>Laurasiatheria</taxon>
        <taxon>Chiroptera</taxon>
        <taxon>Yinpterochiroptera</taxon>
        <taxon>Pteropodoidea</taxon>
        <taxon>Pteropodidae</taxon>
        <taxon>Rousettinae</taxon>
        <taxon>Rousettus</taxon>
    </lineage>
</organism>
<sequence length="159" mass="17395">MLSGYFKSWNRTFHICPAYFVFNTFHCAIFHLRLRGPCEGPECDLGAIPKHLCALGISSVERDAHRPSLQDATKRDRTRKRLAQIPAQSERSRNVNHCACGKGEKRRLDGSAKGHTVGECTSGGLCPFSRWGCRVPPAPRSQAGAGGTLLTPPLPAARL</sequence>
<evidence type="ECO:0000313" key="3">
    <source>
        <dbReference type="Proteomes" id="UP000593571"/>
    </source>
</evidence>
<reference evidence="2 3" key="1">
    <citation type="journal article" date="2020" name="Nature">
        <title>Six reference-quality genomes reveal evolution of bat adaptations.</title>
        <authorList>
            <person name="Jebb D."/>
            <person name="Huang Z."/>
            <person name="Pippel M."/>
            <person name="Hughes G.M."/>
            <person name="Lavrichenko K."/>
            <person name="Devanna P."/>
            <person name="Winkler S."/>
            <person name="Jermiin L.S."/>
            <person name="Skirmuntt E.C."/>
            <person name="Katzourakis A."/>
            <person name="Burkitt-Gray L."/>
            <person name="Ray D.A."/>
            <person name="Sullivan K.A.M."/>
            <person name="Roscito J.G."/>
            <person name="Kirilenko B.M."/>
            <person name="Davalos L.M."/>
            <person name="Corthals A.P."/>
            <person name="Power M.L."/>
            <person name="Jones G."/>
            <person name="Ransome R.D."/>
            <person name="Dechmann D.K.N."/>
            <person name="Locatelli A.G."/>
            <person name="Puechmaille S.J."/>
            <person name="Fedrigo O."/>
            <person name="Jarvis E.D."/>
            <person name="Hiller M."/>
            <person name="Vernes S.C."/>
            <person name="Myers E.W."/>
            <person name="Teeling E.C."/>
        </authorList>
    </citation>
    <scope>NUCLEOTIDE SEQUENCE [LARGE SCALE GENOMIC DNA]</scope>
    <source>
        <strain evidence="2">MRouAeg1</strain>
        <tissue evidence="2">Muscle</tissue>
    </source>
</reference>
<proteinExistence type="predicted"/>
<accession>A0A7J8DIB8</accession>
<dbReference type="AlphaFoldDB" id="A0A7J8DIB8"/>
<gene>
    <name evidence="2" type="ORF">HJG63_008563</name>
</gene>
<name>A0A7J8DIB8_ROUAE</name>
<dbReference type="EMBL" id="JACASE010000012">
    <property type="protein sequence ID" value="KAF6422749.1"/>
    <property type="molecule type" value="Genomic_DNA"/>
</dbReference>
<feature type="region of interest" description="Disordered" evidence="1">
    <location>
        <begin position="140"/>
        <end position="159"/>
    </location>
</feature>
<comment type="caution">
    <text evidence="2">The sequence shown here is derived from an EMBL/GenBank/DDBJ whole genome shotgun (WGS) entry which is preliminary data.</text>
</comment>
<dbReference type="Proteomes" id="UP000593571">
    <property type="component" value="Unassembled WGS sequence"/>
</dbReference>
<evidence type="ECO:0000313" key="2">
    <source>
        <dbReference type="EMBL" id="KAF6422749.1"/>
    </source>
</evidence>